<dbReference type="InterPro" id="IPR036390">
    <property type="entry name" value="WH_DNA-bd_sf"/>
</dbReference>
<keyword evidence="2" id="KW-0805">Transcription regulation</keyword>
<accession>A0A2K2FJ42</accession>
<evidence type="ECO:0000256" key="1">
    <source>
        <dbReference type="ARBA" id="ARBA00011046"/>
    </source>
</evidence>
<evidence type="ECO:0000256" key="2">
    <source>
        <dbReference type="ARBA" id="ARBA00023015"/>
    </source>
</evidence>
<dbReference type="Pfam" id="PF03965">
    <property type="entry name" value="Penicillinase_R"/>
    <property type="match status" value="1"/>
</dbReference>
<comment type="caution">
    <text evidence="5">The sequence shown here is derived from an EMBL/GenBank/DDBJ whole genome shotgun (WGS) entry which is preliminary data.</text>
</comment>
<organism evidence="5 6">
    <name type="scientific">Clostridium thermosuccinogenes</name>
    <dbReference type="NCBI Taxonomy" id="84032"/>
    <lineage>
        <taxon>Bacteria</taxon>
        <taxon>Bacillati</taxon>
        <taxon>Bacillota</taxon>
        <taxon>Clostridia</taxon>
        <taxon>Eubacteriales</taxon>
        <taxon>Clostridiaceae</taxon>
        <taxon>Clostridium</taxon>
    </lineage>
</organism>
<dbReference type="KEGG" id="cthd:CDO33_14590"/>
<reference evidence="5 6" key="1">
    <citation type="submission" date="2017-06" db="EMBL/GenBank/DDBJ databases">
        <title>Investigating the central metabolism of Clostridium thermosuccinogenes.</title>
        <authorList>
            <person name="Koendjbiharie J.G."/>
            <person name="van Kranenburg R."/>
        </authorList>
    </citation>
    <scope>NUCLEOTIDE SEQUENCE [LARGE SCALE GENOMIC DNA]</scope>
    <source>
        <strain evidence="5 6">DSM 5806</strain>
    </source>
</reference>
<dbReference type="Gene3D" id="1.10.4040.10">
    <property type="entry name" value="Penicillinase repressor domain"/>
    <property type="match status" value="1"/>
</dbReference>
<dbReference type="OrthoDB" id="9795583at2"/>
<dbReference type="GO" id="GO:0003677">
    <property type="term" value="F:DNA binding"/>
    <property type="evidence" value="ECO:0007669"/>
    <property type="project" value="UniProtKB-KW"/>
</dbReference>
<evidence type="ECO:0000256" key="3">
    <source>
        <dbReference type="ARBA" id="ARBA00023125"/>
    </source>
</evidence>
<sequence>MQKLFDSEIKVMEIIWENEPISAKQISLIAAEQIGWNKNTTYTVVKKLESKGYIKREEPGFICSSLISREDVCKAEAQSLVDKFFGGSKKALFSALLQDEKLSSEELDELRKMIEER</sequence>
<dbReference type="EMBL" id="NIOJ01000024">
    <property type="protein sequence ID" value="PNT98799.1"/>
    <property type="molecule type" value="Genomic_DNA"/>
</dbReference>
<keyword evidence="6" id="KW-1185">Reference proteome</keyword>
<dbReference type="Gene3D" id="1.10.10.10">
    <property type="entry name" value="Winged helix-like DNA-binding domain superfamily/Winged helix DNA-binding domain"/>
    <property type="match status" value="1"/>
</dbReference>
<dbReference type="AlphaFoldDB" id="A0A2K2FJ42"/>
<evidence type="ECO:0000256" key="4">
    <source>
        <dbReference type="ARBA" id="ARBA00023163"/>
    </source>
</evidence>
<protein>
    <submittedName>
        <fullName evidence="5">BlaI family transcriptional regulator</fullName>
    </submittedName>
</protein>
<proteinExistence type="inferred from homology"/>
<dbReference type="PIRSF" id="PIRSF019455">
    <property type="entry name" value="CopR_AtkY"/>
    <property type="match status" value="1"/>
</dbReference>
<gene>
    <name evidence="5" type="ORF">CDQ84_10150</name>
</gene>
<dbReference type="GO" id="GO:0045892">
    <property type="term" value="P:negative regulation of DNA-templated transcription"/>
    <property type="evidence" value="ECO:0007669"/>
    <property type="project" value="InterPro"/>
</dbReference>
<dbReference type="InterPro" id="IPR036388">
    <property type="entry name" value="WH-like_DNA-bd_sf"/>
</dbReference>
<dbReference type="Proteomes" id="UP000236151">
    <property type="component" value="Unassembled WGS sequence"/>
</dbReference>
<keyword evidence="3" id="KW-0238">DNA-binding</keyword>
<dbReference type="InterPro" id="IPR005650">
    <property type="entry name" value="BlaI_family"/>
</dbReference>
<comment type="similarity">
    <text evidence="1">Belongs to the BlaI transcriptional regulatory family.</text>
</comment>
<keyword evidence="4" id="KW-0804">Transcription</keyword>
<evidence type="ECO:0000313" key="5">
    <source>
        <dbReference type="EMBL" id="PNT98799.1"/>
    </source>
</evidence>
<dbReference type="SUPFAM" id="SSF46785">
    <property type="entry name" value="Winged helix' DNA-binding domain"/>
    <property type="match status" value="1"/>
</dbReference>
<dbReference type="RefSeq" id="WP_103081631.1">
    <property type="nucleotide sequence ID" value="NZ_CP021850.1"/>
</dbReference>
<evidence type="ECO:0000313" key="6">
    <source>
        <dbReference type="Proteomes" id="UP000236151"/>
    </source>
</evidence>
<name>A0A2K2FJ42_9CLOT</name>